<keyword evidence="2" id="KW-1185">Reference proteome</keyword>
<evidence type="ECO:0000313" key="2">
    <source>
        <dbReference type="Proteomes" id="UP000652761"/>
    </source>
</evidence>
<gene>
    <name evidence="1" type="ORF">Taro_002965</name>
</gene>
<comment type="caution">
    <text evidence="1">The sequence shown here is derived from an EMBL/GenBank/DDBJ whole genome shotgun (WGS) entry which is preliminary data.</text>
</comment>
<name>A0A843TE58_COLES</name>
<proteinExistence type="predicted"/>
<organism evidence="1 2">
    <name type="scientific">Colocasia esculenta</name>
    <name type="common">Wild taro</name>
    <name type="synonym">Arum esculentum</name>
    <dbReference type="NCBI Taxonomy" id="4460"/>
    <lineage>
        <taxon>Eukaryota</taxon>
        <taxon>Viridiplantae</taxon>
        <taxon>Streptophyta</taxon>
        <taxon>Embryophyta</taxon>
        <taxon>Tracheophyta</taxon>
        <taxon>Spermatophyta</taxon>
        <taxon>Magnoliopsida</taxon>
        <taxon>Liliopsida</taxon>
        <taxon>Araceae</taxon>
        <taxon>Aroideae</taxon>
        <taxon>Colocasieae</taxon>
        <taxon>Colocasia</taxon>
    </lineage>
</organism>
<evidence type="ECO:0000313" key="1">
    <source>
        <dbReference type="EMBL" id="MQL70642.1"/>
    </source>
</evidence>
<sequence>MDIWGYKYPCCLYPKGKRAHTLQEEAFWRPKGVFQICLNLQKLQAILSRGRTRESRGIPGEKLAVQGKGADPTEEAQEKKDFWHFRCHQSRASPIEENLHRFPSRFTHFCLGSVDTRSKQVDTSPRFQKTQLPEMGQQVITSSGQVDTLWLKVKIMNFSIHVAAWDLGDLT</sequence>
<dbReference type="AlphaFoldDB" id="A0A843TE58"/>
<dbReference type="EMBL" id="NMUH01000074">
    <property type="protein sequence ID" value="MQL70642.1"/>
    <property type="molecule type" value="Genomic_DNA"/>
</dbReference>
<protein>
    <submittedName>
        <fullName evidence="1">Uncharacterized protein</fullName>
    </submittedName>
</protein>
<dbReference type="Proteomes" id="UP000652761">
    <property type="component" value="Unassembled WGS sequence"/>
</dbReference>
<reference evidence="1" key="1">
    <citation type="submission" date="2017-07" db="EMBL/GenBank/DDBJ databases">
        <title>Taro Niue Genome Assembly and Annotation.</title>
        <authorList>
            <person name="Atibalentja N."/>
            <person name="Keating K."/>
            <person name="Fields C.J."/>
        </authorList>
    </citation>
    <scope>NUCLEOTIDE SEQUENCE</scope>
    <source>
        <strain evidence="1">Niue_2</strain>
        <tissue evidence="1">Leaf</tissue>
    </source>
</reference>
<accession>A0A843TE58</accession>